<evidence type="ECO:0000313" key="2">
    <source>
        <dbReference type="Proteomes" id="UP000230828"/>
    </source>
</evidence>
<evidence type="ECO:0000313" key="1">
    <source>
        <dbReference type="EMBL" id="PIR40359.1"/>
    </source>
</evidence>
<evidence type="ECO:0008006" key="3">
    <source>
        <dbReference type="Google" id="ProtNLM"/>
    </source>
</evidence>
<protein>
    <recommendedName>
        <fullName evidence="3">TraB family protein</fullName>
    </recommendedName>
</protein>
<name>A0A2H0R1F4_9BACT</name>
<comment type="caution">
    <text evidence="1">The sequence shown here is derived from an EMBL/GenBank/DDBJ whole genome shotgun (WGS) entry which is preliminary data.</text>
</comment>
<dbReference type="EMBL" id="PCXM01000002">
    <property type="protein sequence ID" value="PIR40359.1"/>
    <property type="molecule type" value="Genomic_DNA"/>
</dbReference>
<gene>
    <name evidence="1" type="ORF">COV33_00080</name>
</gene>
<proteinExistence type="predicted"/>
<sequence length="189" mass="21576">MLRKIIVIGTLHAGITPNNELKEVIESFEPDQLLVEIANDNIVKNNLSSYPPEMIFAFEWAKSNNVKVAGFDSKIDVFRGGVMPKDNQAMIEKQKKLIKKLSWKDFNKIENEKLLDVDGLDELIDQDKESVRENDMLKNIEANIIESGTIVVITGTAHLNFFERNIKDAIFPFRNSHGKHRLTLDIRKG</sequence>
<dbReference type="AlphaFoldDB" id="A0A2H0R1F4"/>
<reference evidence="1 2" key="1">
    <citation type="submission" date="2017-09" db="EMBL/GenBank/DDBJ databases">
        <title>Depth-based differentiation of microbial function through sediment-hosted aquifers and enrichment of novel symbionts in the deep terrestrial subsurface.</title>
        <authorList>
            <person name="Probst A.J."/>
            <person name="Ladd B."/>
            <person name="Jarett J.K."/>
            <person name="Geller-Mcgrath D.E."/>
            <person name="Sieber C.M."/>
            <person name="Emerson J.B."/>
            <person name="Anantharaman K."/>
            <person name="Thomas B.C."/>
            <person name="Malmstrom R."/>
            <person name="Stieglmeier M."/>
            <person name="Klingl A."/>
            <person name="Woyke T."/>
            <person name="Ryan C.M."/>
            <person name="Banfield J.F."/>
        </authorList>
    </citation>
    <scope>NUCLEOTIDE SEQUENCE [LARGE SCALE GENOMIC DNA]</scope>
    <source>
        <strain evidence="1">CG10_big_fil_rev_8_21_14_0_10_34_34</strain>
    </source>
</reference>
<accession>A0A2H0R1F4</accession>
<organism evidence="1 2">
    <name type="scientific">Candidatus Zambryskibacteria bacterium CG10_big_fil_rev_8_21_14_0_10_34_34</name>
    <dbReference type="NCBI Taxonomy" id="1975114"/>
    <lineage>
        <taxon>Bacteria</taxon>
        <taxon>Candidatus Zambryskiibacteriota</taxon>
    </lineage>
</organism>
<dbReference type="Proteomes" id="UP000230828">
    <property type="component" value="Unassembled WGS sequence"/>
</dbReference>